<keyword evidence="2" id="KW-0732">Signal</keyword>
<evidence type="ECO:0000313" key="5">
    <source>
        <dbReference type="Proteomes" id="UP000064967"/>
    </source>
</evidence>
<organism evidence="4 5">
    <name type="scientific">Labilithrix luteola</name>
    <dbReference type="NCBI Taxonomy" id="1391654"/>
    <lineage>
        <taxon>Bacteria</taxon>
        <taxon>Pseudomonadati</taxon>
        <taxon>Myxococcota</taxon>
        <taxon>Polyangia</taxon>
        <taxon>Polyangiales</taxon>
        <taxon>Labilitrichaceae</taxon>
        <taxon>Labilithrix</taxon>
    </lineage>
</organism>
<sequence length="528" mass="55014">MGLLLGGGIASFAAVACDGVFDVSRYHVVDDAVINGADAGGEGGAAPSCTVNADCVAEYSVCRKNKCVSLQSEDCARIVGDYKNDNAIVVGSLFPTAGDDQSTGLPMQNAIEVAIEDFRKAGNVVPVPGSSVRRPLVMVGCNDNSDDATAVRAARHLVDDVQVPAIIGACFSGITMKVATEVTIPGGTLLISPSATSVALTNLADNGLVWRTAPSDVIQADAHAAFFLQIEADWRKTIGANPINVAIAHKGDAYGSGLAQSLAAKLVMNSYPAIDNVNSTHLKVLDYGDPDDTTKPPTYAEAISQIITLKPHVIYLFGTTETITGMLTGIEAQWPSSAGYKPIYLAADGTLVSELAAAVGTKDELRRRIFGTIPGTNSANFKTFRILYNSFVKDGSSPDMGGTANSYDALYNVVFAAVAIGDKPLTGANLKDGFAKIVPPGPTLNVGSNQINTAFQMLLAGQSFDFVGASGPLDYDLATGEAPSDMLIWCLPSDGTKALPGITTEQYYDAAGKTMSGTLDLARKDCGM</sequence>
<dbReference type="STRING" id="1391654.AKJ09_07654"/>
<dbReference type="InterPro" id="IPR051010">
    <property type="entry name" value="BCAA_transport"/>
</dbReference>
<dbReference type="AlphaFoldDB" id="A0A0K1Q582"/>
<accession>A0A0K1Q582</accession>
<feature type="domain" description="Leucine-binding protein" evidence="3">
    <location>
        <begin position="88"/>
        <end position="229"/>
    </location>
</feature>
<dbReference type="PANTHER" id="PTHR30483">
    <property type="entry name" value="LEUCINE-SPECIFIC-BINDING PROTEIN"/>
    <property type="match status" value="1"/>
</dbReference>
<dbReference type="PANTHER" id="PTHR30483:SF6">
    <property type="entry name" value="PERIPLASMIC BINDING PROTEIN OF ABC TRANSPORTER FOR NATURAL AMINO ACIDS"/>
    <property type="match status" value="1"/>
</dbReference>
<gene>
    <name evidence="4" type="ORF">AKJ09_07654</name>
</gene>
<dbReference type="InterPro" id="IPR028081">
    <property type="entry name" value="Leu-bd"/>
</dbReference>
<evidence type="ECO:0000256" key="2">
    <source>
        <dbReference type="ARBA" id="ARBA00022729"/>
    </source>
</evidence>
<dbReference type="SUPFAM" id="SSF53822">
    <property type="entry name" value="Periplasmic binding protein-like I"/>
    <property type="match status" value="1"/>
</dbReference>
<dbReference type="InterPro" id="IPR028082">
    <property type="entry name" value="Peripla_BP_I"/>
</dbReference>
<evidence type="ECO:0000256" key="1">
    <source>
        <dbReference type="ARBA" id="ARBA00010062"/>
    </source>
</evidence>
<evidence type="ECO:0000313" key="4">
    <source>
        <dbReference type="EMBL" id="AKV00991.1"/>
    </source>
</evidence>
<protein>
    <submittedName>
        <fullName evidence="4">Branched-chain amino acid ABC transporter, amino acid-binding protein</fullName>
    </submittedName>
</protein>
<dbReference type="EMBL" id="CP012333">
    <property type="protein sequence ID" value="AKV00991.1"/>
    <property type="molecule type" value="Genomic_DNA"/>
</dbReference>
<reference evidence="4 5" key="1">
    <citation type="submission" date="2015-08" db="EMBL/GenBank/DDBJ databases">
        <authorList>
            <person name="Babu N.S."/>
            <person name="Beckwith C.J."/>
            <person name="Beseler K.G."/>
            <person name="Brison A."/>
            <person name="Carone J.V."/>
            <person name="Caskin T.P."/>
            <person name="Diamond M."/>
            <person name="Durham M.E."/>
            <person name="Foxe J.M."/>
            <person name="Go M."/>
            <person name="Henderson B.A."/>
            <person name="Jones I.B."/>
            <person name="McGettigan J.A."/>
            <person name="Micheletti S.J."/>
            <person name="Nasrallah M.E."/>
            <person name="Ortiz D."/>
            <person name="Piller C.R."/>
            <person name="Privatt S.R."/>
            <person name="Schneider S.L."/>
            <person name="Sharp S."/>
            <person name="Smith T.C."/>
            <person name="Stanton J.D."/>
            <person name="Ullery H.E."/>
            <person name="Wilson R.J."/>
            <person name="Serrano M.G."/>
            <person name="Buck G."/>
            <person name="Lee V."/>
            <person name="Wang Y."/>
            <person name="Carvalho R."/>
            <person name="Voegtly L."/>
            <person name="Shi R."/>
            <person name="Duckworth R."/>
            <person name="Johnson A."/>
            <person name="Loviza R."/>
            <person name="Walstead R."/>
            <person name="Shah Z."/>
            <person name="Kiflezghi M."/>
            <person name="Wade K."/>
            <person name="Ball S.L."/>
            <person name="Bradley K.W."/>
            <person name="Asai D.J."/>
            <person name="Bowman C.A."/>
            <person name="Russell D.A."/>
            <person name="Pope W.H."/>
            <person name="Jacobs-Sera D."/>
            <person name="Hendrix R.W."/>
            <person name="Hatfull G.F."/>
        </authorList>
    </citation>
    <scope>NUCLEOTIDE SEQUENCE [LARGE SCALE GENOMIC DNA]</scope>
    <source>
        <strain evidence="4 5">DSM 27648</strain>
    </source>
</reference>
<dbReference type="Pfam" id="PF13458">
    <property type="entry name" value="Peripla_BP_6"/>
    <property type="match status" value="1"/>
</dbReference>
<dbReference type="KEGG" id="llu:AKJ09_07654"/>
<proteinExistence type="inferred from homology"/>
<dbReference type="Gene3D" id="3.40.50.2300">
    <property type="match status" value="2"/>
</dbReference>
<keyword evidence="5" id="KW-1185">Reference proteome</keyword>
<evidence type="ECO:0000259" key="3">
    <source>
        <dbReference type="Pfam" id="PF13458"/>
    </source>
</evidence>
<comment type="similarity">
    <text evidence="1">Belongs to the leucine-binding protein family.</text>
</comment>
<dbReference type="Proteomes" id="UP000064967">
    <property type="component" value="Chromosome"/>
</dbReference>
<name>A0A0K1Q582_9BACT</name>